<organism evidence="3 4">
    <name type="scientific">Acetobacter orientalis</name>
    <dbReference type="NCBI Taxonomy" id="146474"/>
    <lineage>
        <taxon>Bacteria</taxon>
        <taxon>Pseudomonadati</taxon>
        <taxon>Pseudomonadota</taxon>
        <taxon>Alphaproteobacteria</taxon>
        <taxon>Acetobacterales</taxon>
        <taxon>Acetobacteraceae</taxon>
        <taxon>Acetobacter</taxon>
    </lineage>
</organism>
<evidence type="ECO:0000313" key="4">
    <source>
        <dbReference type="Proteomes" id="UP000032670"/>
    </source>
</evidence>
<keyword evidence="3" id="KW-0347">Helicase</keyword>
<feature type="compositionally biased region" description="Polar residues" evidence="1">
    <location>
        <begin position="1"/>
        <end position="13"/>
    </location>
</feature>
<evidence type="ECO:0000256" key="1">
    <source>
        <dbReference type="SAM" id="MobiDB-lite"/>
    </source>
</evidence>
<dbReference type="AlphaFoldDB" id="A0A0D6NK54"/>
<proteinExistence type="predicted"/>
<keyword evidence="4" id="KW-1185">Reference proteome</keyword>
<dbReference type="InterPro" id="IPR009270">
    <property type="entry name" value="DUF927"/>
</dbReference>
<dbReference type="STRING" id="1231341.Abor_014_148"/>
<evidence type="ECO:0000259" key="2">
    <source>
        <dbReference type="Pfam" id="PF06048"/>
    </source>
</evidence>
<keyword evidence="3" id="KW-0067">ATP-binding</keyword>
<evidence type="ECO:0000313" key="3">
    <source>
        <dbReference type="EMBL" id="GAN65983.1"/>
    </source>
</evidence>
<accession>A0A6N3STH1</accession>
<keyword evidence="3" id="KW-0547">Nucleotide-binding</keyword>
<dbReference type="GO" id="GO:0004386">
    <property type="term" value="F:helicase activity"/>
    <property type="evidence" value="ECO:0007669"/>
    <property type="project" value="UniProtKB-KW"/>
</dbReference>
<gene>
    <name evidence="3" type="ORF">Abor_014_148</name>
</gene>
<dbReference type="Pfam" id="PF06048">
    <property type="entry name" value="DUF927"/>
    <property type="match status" value="1"/>
</dbReference>
<dbReference type="Proteomes" id="UP000032670">
    <property type="component" value="Unassembled WGS sequence"/>
</dbReference>
<name>A0A0D6NK54_9PROT</name>
<reference evidence="3 4" key="1">
    <citation type="submission" date="2012-11" db="EMBL/GenBank/DDBJ databases">
        <title>Whole genome sequence of Acetobacter orientalis 21F-2.</title>
        <authorList>
            <person name="Azuma Y."/>
            <person name="Higashiura N."/>
            <person name="Hirakawa H."/>
            <person name="Matsushita K."/>
        </authorList>
    </citation>
    <scope>NUCLEOTIDE SEQUENCE [LARGE SCALE GENOMIC DNA]</scope>
    <source>
        <strain evidence="3 4">21F-2</strain>
    </source>
</reference>
<protein>
    <submittedName>
        <fullName evidence="3">DNA/RNA helicase</fullName>
    </submittedName>
</protein>
<feature type="region of interest" description="Disordered" evidence="1">
    <location>
        <begin position="1"/>
        <end position="66"/>
    </location>
</feature>
<feature type="domain" description="DUF927" evidence="2">
    <location>
        <begin position="307"/>
        <end position="580"/>
    </location>
</feature>
<comment type="caution">
    <text evidence="3">The sequence shown here is derived from an EMBL/GenBank/DDBJ whole genome shotgun (WGS) entry which is preliminary data.</text>
</comment>
<dbReference type="EMBL" id="BAMX01000014">
    <property type="protein sequence ID" value="GAN65983.1"/>
    <property type="molecule type" value="Genomic_DNA"/>
</dbReference>
<keyword evidence="3" id="KW-0378">Hydrolase</keyword>
<sequence length="891" mass="97250">MNMTQVMNKTSNPFKGKRPISRSADASADVIQMPTTYSPPPAQQADEKAKKPKRQPKAIRPGELCPEIPTKKYPAIDAFQRLKPDAIYVYCNAEQNVICAVLNCGSDRKTIVYGTKDGHPAWHVIDKAEQNKLFPVLPLYRAEMLARAKSLPVVVTVDEASADELQKLVKDTVVVAIDPNNIRKADLSQLRGRAVTIWPDASESGLKRACAMALCIDEDQPADSASPAVKVATLPDRLPDDWKPGRQPTEGENIDYQSIVDAAVAAHEIADADSDGGVEYPKNYVMTPSGLVYLMPAPSSKEFASDTEIEVTTRPFEVISAVDTRSAADAGLLLRWKNDQGRVQTFVAPKREISNVKSDLFSRMAGLGFGFNPAQAQHLRTFFMKIYCNSFTQIVDKVGWSESSKGVFDTFIVPGGDVLSSSDERIIFKNDNVDTEALKALHTPAGTLTGWQESIAAYARGNSRLIFAISAALASPLLPLLNVPGGGFHFYGRSSRGKTTMLTVGASVWGDTNDPGNTIIKKWKSTANAMEGLLERVSETCAFLDESTNAPGRTIGDIVYLASDGEGKNRATRDVGLRKGKTFRLIFVSSGEKSLSDQIAADAGTMQGGQDARMPSIHALVSETNGAFDNIHGFDGPASFSKYLTGQCKECHGVAGRQFINELMQEIKDNGQEYIVDLINGQIARFREKYVRSGIDGQVERVADRFALVAAAGEVAIWLGVLPWEAGEAEAAVGRVYDDWIDSRGGDGSREDINLIKALREFLMRHGLRRFDSLRRIETASGGGHEGTADDFVSNVTNRVGFREQVSANNNGAIFYDYVIPAVTWDSFIRDDLKATSMTGIDAAKAIRDAGFLKVGSRGMTVKRTLPTVGRQVRCYTILHTIMRDDEDTDD</sequence>
<accession>A0A0D6NK54</accession>